<accession>A0ACC0HSK4</accession>
<protein>
    <submittedName>
        <fullName evidence="1">Uncharacterized protein</fullName>
    </submittedName>
</protein>
<sequence>MALRFVLGRTVKIKTGYVNPKLGFWFASSSAFKPQLFSSLPCTDCCKNCDSTASLYDHYPRFEDIVVPRLGSRHPLAGGSAICDKPLDHPEILRIARIAVKQYNRQQNTQLEFVRLLKAYEQASVGTLFRLTLVAIDAGVKKTYFAEILRNASKNCRLELESFQLVPNKIEA</sequence>
<dbReference type="Proteomes" id="UP001060215">
    <property type="component" value="Chromosome 4"/>
</dbReference>
<evidence type="ECO:0000313" key="1">
    <source>
        <dbReference type="EMBL" id="KAI8015703.1"/>
    </source>
</evidence>
<proteinExistence type="predicted"/>
<reference evidence="1 2" key="1">
    <citation type="journal article" date="2022" name="Plant J.">
        <title>Chromosome-level genome of Camellia lanceoleosa provides a valuable resource for understanding genome evolution and self-incompatibility.</title>
        <authorList>
            <person name="Gong W."/>
            <person name="Xiao S."/>
            <person name="Wang L."/>
            <person name="Liao Z."/>
            <person name="Chang Y."/>
            <person name="Mo W."/>
            <person name="Hu G."/>
            <person name="Li W."/>
            <person name="Zhao G."/>
            <person name="Zhu H."/>
            <person name="Hu X."/>
            <person name="Ji K."/>
            <person name="Xiang X."/>
            <person name="Song Q."/>
            <person name="Yuan D."/>
            <person name="Jin S."/>
            <person name="Zhang L."/>
        </authorList>
    </citation>
    <scope>NUCLEOTIDE SEQUENCE [LARGE SCALE GENOMIC DNA]</scope>
    <source>
        <strain evidence="1">SQ_2022a</strain>
    </source>
</reference>
<organism evidence="1 2">
    <name type="scientific">Camellia lanceoleosa</name>
    <dbReference type="NCBI Taxonomy" id="1840588"/>
    <lineage>
        <taxon>Eukaryota</taxon>
        <taxon>Viridiplantae</taxon>
        <taxon>Streptophyta</taxon>
        <taxon>Embryophyta</taxon>
        <taxon>Tracheophyta</taxon>
        <taxon>Spermatophyta</taxon>
        <taxon>Magnoliopsida</taxon>
        <taxon>eudicotyledons</taxon>
        <taxon>Gunneridae</taxon>
        <taxon>Pentapetalae</taxon>
        <taxon>asterids</taxon>
        <taxon>Ericales</taxon>
        <taxon>Theaceae</taxon>
        <taxon>Camellia</taxon>
    </lineage>
</organism>
<comment type="caution">
    <text evidence="1">The sequence shown here is derived from an EMBL/GenBank/DDBJ whole genome shotgun (WGS) entry which is preliminary data.</text>
</comment>
<evidence type="ECO:0000313" key="2">
    <source>
        <dbReference type="Proteomes" id="UP001060215"/>
    </source>
</evidence>
<name>A0ACC0HSK4_9ERIC</name>
<gene>
    <name evidence="1" type="ORF">LOK49_LG05G02288</name>
</gene>
<dbReference type="EMBL" id="CM045761">
    <property type="protein sequence ID" value="KAI8015703.1"/>
    <property type="molecule type" value="Genomic_DNA"/>
</dbReference>
<keyword evidence="2" id="KW-1185">Reference proteome</keyword>